<evidence type="ECO:0000313" key="1">
    <source>
        <dbReference type="EMBL" id="XBH21038.1"/>
    </source>
</evidence>
<dbReference type="EMBL" id="CP146203">
    <property type="protein sequence ID" value="XBH21038.1"/>
    <property type="molecule type" value="Genomic_DNA"/>
</dbReference>
<reference evidence="1" key="1">
    <citation type="submission" date="2024-02" db="EMBL/GenBank/DDBJ databases">
        <title>Tomenella chthoni gen. nov. sp. nov., a member of the family Jonesiaceae isolated from bat guano.</title>
        <authorList>
            <person name="Miller S.L."/>
            <person name="King J."/>
            <person name="Sankaranarayanan K."/>
            <person name="Lawson P.A."/>
        </authorList>
    </citation>
    <scope>NUCLEOTIDE SEQUENCE</scope>
    <source>
        <strain evidence="1">BS-20</strain>
    </source>
</reference>
<dbReference type="Gene3D" id="3.40.50.720">
    <property type="entry name" value="NAD(P)-binding Rossmann-like Domain"/>
    <property type="match status" value="1"/>
</dbReference>
<sequence>MVVEVGANISEIAVGDRVVIDTMAFTDGPIGLGAVLGYRSKGGSSIVVVDVLQTRLDKALGIGADAVINSADKVVVLFD</sequence>
<dbReference type="AlphaFoldDB" id="A0AAU7DTC1"/>
<dbReference type="SUPFAM" id="SSF51735">
    <property type="entry name" value="NAD(P)-binding Rossmann-fold domains"/>
    <property type="match status" value="1"/>
</dbReference>
<proteinExistence type="predicted"/>
<gene>
    <name evidence="1" type="ORF">V5R04_12560</name>
</gene>
<name>A0AAU7DTC1_9MICO</name>
<organism evidence="1">
    <name type="scientific">Jonesiaceae bacterium BS-20</name>
    <dbReference type="NCBI Taxonomy" id="3120821"/>
    <lineage>
        <taxon>Bacteria</taxon>
        <taxon>Bacillati</taxon>
        <taxon>Actinomycetota</taxon>
        <taxon>Actinomycetes</taxon>
        <taxon>Micrococcales</taxon>
        <taxon>Jonesiaceae</taxon>
    </lineage>
</organism>
<dbReference type="InterPro" id="IPR036291">
    <property type="entry name" value="NAD(P)-bd_dom_sf"/>
</dbReference>
<protein>
    <submittedName>
        <fullName evidence="1">Uncharacterized protein</fullName>
    </submittedName>
</protein>
<accession>A0AAU7DTC1</accession>